<evidence type="ECO:0000256" key="1">
    <source>
        <dbReference type="ARBA" id="ARBA00011073"/>
    </source>
</evidence>
<dbReference type="GO" id="GO:0004252">
    <property type="term" value="F:serine-type endopeptidase activity"/>
    <property type="evidence" value="ECO:0007669"/>
    <property type="project" value="InterPro"/>
</dbReference>
<dbReference type="Pfam" id="PF00082">
    <property type="entry name" value="Peptidase_S8"/>
    <property type="match status" value="1"/>
</dbReference>
<proteinExistence type="inferred from homology"/>
<dbReference type="GO" id="GO:0006508">
    <property type="term" value="P:proteolysis"/>
    <property type="evidence" value="ECO:0007669"/>
    <property type="project" value="InterPro"/>
</dbReference>
<dbReference type="KEGG" id="hsw:Hsw_3404"/>
<protein>
    <recommendedName>
        <fullName evidence="3">Peptidase S8/S53 domain-containing protein</fullName>
    </recommendedName>
</protein>
<dbReference type="InterPro" id="IPR051048">
    <property type="entry name" value="Peptidase_S8/S53_subtilisin"/>
</dbReference>
<comment type="similarity">
    <text evidence="1 2">Belongs to the peptidase S8 family.</text>
</comment>
<dbReference type="EMBL" id="CP007145">
    <property type="protein sequence ID" value="AHJ98999.1"/>
    <property type="molecule type" value="Genomic_DNA"/>
</dbReference>
<dbReference type="eggNOG" id="COG1404">
    <property type="taxonomic scope" value="Bacteria"/>
</dbReference>
<dbReference type="InterPro" id="IPR026444">
    <property type="entry name" value="Secre_tail"/>
</dbReference>
<dbReference type="STRING" id="1227739.Hsw_3404"/>
<dbReference type="SUPFAM" id="SSF49785">
    <property type="entry name" value="Galactose-binding domain-like"/>
    <property type="match status" value="1"/>
</dbReference>
<dbReference type="PANTHER" id="PTHR43399">
    <property type="entry name" value="SUBTILISIN-RELATED"/>
    <property type="match status" value="1"/>
</dbReference>
<dbReference type="InterPro" id="IPR034058">
    <property type="entry name" value="TagA/B/C/D_pept_dom"/>
</dbReference>
<feature type="domain" description="Peptidase S8/S53" evidence="3">
    <location>
        <begin position="138"/>
        <end position="384"/>
    </location>
</feature>
<sequence length="874" mass="94413">MSAVLFRRIGLPVLLLLLWGEPGQSNGQAQVTRSPGRLAPGLEKDKSQRWLRVSVTDVTACRQWLTQHYPSALVQPEAQQARLLRVRGVTAAALAACPCVSFVQAADRQARPERQLNGADFTLNKVTTVHARYPRITGQGLTVSVKESPLDILDIDFKGRLLNPDPQAQLVNSHSTIMTTLIAGGGNSSPNGKGAAWKARIAQSSYDNLFPDNGPGLAAQGVSVQNHSYGVAVENFYGQEARAYDQQVRQYPALLHVFSAGNSGNQMGAAGTYAGLANTGNLTGEFKNSKNSLSVGNTDALGQVAPLSSRGPAADGRVKPELVAFGDGGASDAAALVSGVSLLAQHAYKDRYSTLPSGALVKAVLLNTADDTGRPNVDFAAGYGQVDALGAVQTMLEGRFQEGTIMQGERQSISIPVPAGTHRLKITLAWTDPAAVENAPATLVNDLDMRLFDINGTQTWYPWTLSAYPHLDSLALPARRRPNHRDNVEQITVDAPATGVYTVQVRGFQVTQGPQAYSIAYEFESDLTWVHPSEARNLRAAESALLRWQWAGPGASALLEYRPVGQATWNTINPALNLAQQAFRWTAPDVTEAAQLRLTTGTSVVLSDTFFVARPLMLTVGYTCPDETLLTWPRVPGATQYQVYALGATHLEPYRLLPDTALVLTAAETAAQYFAVAPVIQQRVGERSGTVNVQQESYGCYIRSFLPRQLVTDTVEFDLMLGTTFRLQAVMLERRAADGSFVAVQTLTPGSRTIIRLVDPTAEPGRSEYRVRLQLTTGRLVYSSLEEVYLVPSAAEVLVFPVPVAAGEPLTVVGPPDQVLRVRVFDLAGRLRLNVVSDTGTIKTLDTHSLNPGVYLLRISTPGGREVTRRVMVL</sequence>
<reference evidence="4 5" key="1">
    <citation type="submission" date="2014-01" db="EMBL/GenBank/DDBJ databases">
        <title>Complete genome sequence of ionizing-radiation resistance bacterium Hymenobacter swuensis DY53.</title>
        <authorList>
            <person name="Jung J.-H."/>
            <person name="Jeong S.-W."/>
            <person name="Joe M.-H."/>
            <person name="Cho y.-j."/>
            <person name="Kim M.-K."/>
            <person name="Lim S.-Y."/>
        </authorList>
    </citation>
    <scope>NUCLEOTIDE SEQUENCE [LARGE SCALE GENOMIC DNA]</scope>
    <source>
        <strain evidence="4 5">DY53</strain>
    </source>
</reference>
<dbReference type="Gene3D" id="3.40.50.200">
    <property type="entry name" value="Peptidase S8/S53 domain"/>
    <property type="match status" value="1"/>
</dbReference>
<dbReference type="InterPro" id="IPR000209">
    <property type="entry name" value="Peptidase_S8/S53_dom"/>
</dbReference>
<evidence type="ECO:0000313" key="5">
    <source>
        <dbReference type="Proteomes" id="UP000019423"/>
    </source>
</evidence>
<dbReference type="OrthoDB" id="9792152at2"/>
<dbReference type="HOGENOM" id="CLU_332558_0_0_10"/>
<name>W8F0U5_9BACT</name>
<gene>
    <name evidence="4" type="ORF">Hsw_3404</name>
</gene>
<dbReference type="Gene3D" id="2.60.120.380">
    <property type="match status" value="1"/>
</dbReference>
<dbReference type="PROSITE" id="PS51892">
    <property type="entry name" value="SUBTILASE"/>
    <property type="match status" value="1"/>
</dbReference>
<comment type="caution">
    <text evidence="2">Lacks conserved residue(s) required for the propagation of feature annotation.</text>
</comment>
<dbReference type="CDD" id="cd04842">
    <property type="entry name" value="Peptidases_S8_Kp43_protease"/>
    <property type="match status" value="1"/>
</dbReference>
<evidence type="ECO:0000313" key="4">
    <source>
        <dbReference type="EMBL" id="AHJ98999.1"/>
    </source>
</evidence>
<dbReference type="NCBIfam" id="TIGR04183">
    <property type="entry name" value="Por_Secre_tail"/>
    <property type="match status" value="1"/>
</dbReference>
<organism evidence="4 5">
    <name type="scientific">Hymenobacter swuensis DY53</name>
    <dbReference type="NCBI Taxonomy" id="1227739"/>
    <lineage>
        <taxon>Bacteria</taxon>
        <taxon>Pseudomonadati</taxon>
        <taxon>Bacteroidota</taxon>
        <taxon>Cytophagia</taxon>
        <taxon>Cytophagales</taxon>
        <taxon>Hymenobacteraceae</taxon>
        <taxon>Hymenobacter</taxon>
    </lineage>
</organism>
<dbReference type="InterPro" id="IPR036852">
    <property type="entry name" value="Peptidase_S8/S53_dom_sf"/>
</dbReference>
<evidence type="ECO:0000259" key="3">
    <source>
        <dbReference type="Pfam" id="PF00082"/>
    </source>
</evidence>
<dbReference type="RefSeq" id="WP_044003103.1">
    <property type="nucleotide sequence ID" value="NZ_CP007145.1"/>
</dbReference>
<evidence type="ECO:0000256" key="2">
    <source>
        <dbReference type="PROSITE-ProRule" id="PRU01240"/>
    </source>
</evidence>
<dbReference type="PANTHER" id="PTHR43399:SF4">
    <property type="entry name" value="CELL WALL-ASSOCIATED PROTEASE"/>
    <property type="match status" value="1"/>
</dbReference>
<dbReference type="InterPro" id="IPR008979">
    <property type="entry name" value="Galactose-bd-like_sf"/>
</dbReference>
<dbReference type="PATRIC" id="fig|1227739.3.peg.3565"/>
<dbReference type="SUPFAM" id="SSF52743">
    <property type="entry name" value="Subtilisin-like"/>
    <property type="match status" value="1"/>
</dbReference>
<keyword evidence="5" id="KW-1185">Reference proteome</keyword>
<dbReference type="AlphaFoldDB" id="W8F0U5"/>
<dbReference type="Proteomes" id="UP000019423">
    <property type="component" value="Chromosome"/>
</dbReference>
<accession>W8F0U5</accession>